<keyword evidence="1" id="KW-0472">Membrane</keyword>
<evidence type="ECO:0000313" key="3">
    <source>
        <dbReference type="Proteomes" id="UP000663869"/>
    </source>
</evidence>
<dbReference type="Pfam" id="PF05711">
    <property type="entry name" value="TylF"/>
    <property type="match status" value="2"/>
</dbReference>
<dbReference type="InterPro" id="IPR008884">
    <property type="entry name" value="TylF_MeTrfase"/>
</dbReference>
<reference evidence="2" key="1">
    <citation type="submission" date="2021-02" db="EMBL/GenBank/DDBJ databases">
        <authorList>
            <person name="Nowell W R."/>
        </authorList>
    </citation>
    <scope>NUCLEOTIDE SEQUENCE</scope>
</reference>
<dbReference type="Proteomes" id="UP000663869">
    <property type="component" value="Unassembled WGS sequence"/>
</dbReference>
<dbReference type="SUPFAM" id="SSF53335">
    <property type="entry name" value="S-adenosyl-L-methionine-dependent methyltransferases"/>
    <property type="match status" value="1"/>
</dbReference>
<dbReference type="InterPro" id="IPR029063">
    <property type="entry name" value="SAM-dependent_MTases_sf"/>
</dbReference>
<evidence type="ECO:0008006" key="4">
    <source>
        <dbReference type="Google" id="ProtNLM"/>
    </source>
</evidence>
<sequence length="407" mass="47074">MGLSFIHGIAVGIVFTFIILFTKFYHPSPSVSYSTNNITNRTSDLHHVTNISYEGYQFFVFSHESPMVRAYLDVVRDTVCGLALRTRERAYSFDSQVRPMVISQRIKGLDWPLTGITMVGQRRLINIEWAIRFVIANDVMGDFIECGVWRGGSSVFARAILKALNNNDRHVWVADSFQGLPKARTPNDHDHWSKMEYLKRRLINIEWAIRFVIANNVMGDFIECGVWRGGSSVFARAILKALNNNDRHVWLADSFQGLPKARTPNDHDHWSKMEYLKVSLEEVQTNFRSFNLLDDRVHFCKGYFVDSLPRCNVSRIAVFRMDGDMYESTMDQLFNLYSKLQIGGVIIIDDYTISDCFRAIVDFRKWHNITEEILSIPGDVAGRCWIKRKSIQLQMEQYLRLLPTTKS</sequence>
<evidence type="ECO:0000313" key="2">
    <source>
        <dbReference type="EMBL" id="CAF3437716.1"/>
    </source>
</evidence>
<gene>
    <name evidence="2" type="ORF">FME351_LOCUS12365</name>
</gene>
<dbReference type="EMBL" id="CAJNYU010001442">
    <property type="protein sequence ID" value="CAF3437716.1"/>
    <property type="molecule type" value="Genomic_DNA"/>
</dbReference>
<evidence type="ECO:0000256" key="1">
    <source>
        <dbReference type="SAM" id="Phobius"/>
    </source>
</evidence>
<keyword evidence="1" id="KW-0812">Transmembrane</keyword>
<dbReference type="PANTHER" id="PTHR40036">
    <property type="entry name" value="MACROCIN O-METHYLTRANSFERASE"/>
    <property type="match status" value="1"/>
</dbReference>
<dbReference type="Gene3D" id="3.40.50.150">
    <property type="entry name" value="Vaccinia Virus protein VP39"/>
    <property type="match status" value="2"/>
</dbReference>
<name>A0A818DPV7_9BILA</name>
<proteinExistence type="predicted"/>
<organism evidence="2 3">
    <name type="scientific">Rotaria socialis</name>
    <dbReference type="NCBI Taxonomy" id="392032"/>
    <lineage>
        <taxon>Eukaryota</taxon>
        <taxon>Metazoa</taxon>
        <taxon>Spiralia</taxon>
        <taxon>Gnathifera</taxon>
        <taxon>Rotifera</taxon>
        <taxon>Eurotatoria</taxon>
        <taxon>Bdelloidea</taxon>
        <taxon>Philodinida</taxon>
        <taxon>Philodinidae</taxon>
        <taxon>Rotaria</taxon>
    </lineage>
</organism>
<keyword evidence="1" id="KW-1133">Transmembrane helix</keyword>
<protein>
    <recommendedName>
        <fullName evidence="4">Macrocin O-methyltransferase</fullName>
    </recommendedName>
</protein>
<dbReference type="PANTHER" id="PTHR40036:SF1">
    <property type="entry name" value="MACROCIN O-METHYLTRANSFERASE"/>
    <property type="match status" value="1"/>
</dbReference>
<feature type="transmembrane region" description="Helical" evidence="1">
    <location>
        <begin position="6"/>
        <end position="25"/>
    </location>
</feature>
<comment type="caution">
    <text evidence="2">The sequence shown here is derived from an EMBL/GenBank/DDBJ whole genome shotgun (WGS) entry which is preliminary data.</text>
</comment>
<dbReference type="AlphaFoldDB" id="A0A818DPV7"/>
<accession>A0A818DPV7</accession>